<reference evidence="1" key="1">
    <citation type="journal article" date="2023" name="Mol. Phylogenet. Evol.">
        <title>Genome-scale phylogeny and comparative genomics of the fungal order Sordariales.</title>
        <authorList>
            <person name="Hensen N."/>
            <person name="Bonometti L."/>
            <person name="Westerberg I."/>
            <person name="Brannstrom I.O."/>
            <person name="Guillou S."/>
            <person name="Cros-Aarteil S."/>
            <person name="Calhoun S."/>
            <person name="Haridas S."/>
            <person name="Kuo A."/>
            <person name="Mondo S."/>
            <person name="Pangilinan J."/>
            <person name="Riley R."/>
            <person name="LaButti K."/>
            <person name="Andreopoulos B."/>
            <person name="Lipzen A."/>
            <person name="Chen C."/>
            <person name="Yan M."/>
            <person name="Daum C."/>
            <person name="Ng V."/>
            <person name="Clum A."/>
            <person name="Steindorff A."/>
            <person name="Ohm R.A."/>
            <person name="Martin F."/>
            <person name="Silar P."/>
            <person name="Natvig D.O."/>
            <person name="Lalanne C."/>
            <person name="Gautier V."/>
            <person name="Ament-Velasquez S.L."/>
            <person name="Kruys A."/>
            <person name="Hutchinson M.I."/>
            <person name="Powell A.J."/>
            <person name="Barry K."/>
            <person name="Miller A.N."/>
            <person name="Grigoriev I.V."/>
            <person name="Debuchy R."/>
            <person name="Gladieux P."/>
            <person name="Hiltunen Thoren M."/>
            <person name="Johannesson H."/>
        </authorList>
    </citation>
    <scope>NUCLEOTIDE SEQUENCE</scope>
    <source>
        <strain evidence="1">SMH4131-1</strain>
    </source>
</reference>
<organism evidence="1 2">
    <name type="scientific">Cercophora scortea</name>
    <dbReference type="NCBI Taxonomy" id="314031"/>
    <lineage>
        <taxon>Eukaryota</taxon>
        <taxon>Fungi</taxon>
        <taxon>Dikarya</taxon>
        <taxon>Ascomycota</taxon>
        <taxon>Pezizomycotina</taxon>
        <taxon>Sordariomycetes</taxon>
        <taxon>Sordariomycetidae</taxon>
        <taxon>Sordariales</taxon>
        <taxon>Lasiosphaeriaceae</taxon>
        <taxon>Cercophora</taxon>
    </lineage>
</organism>
<reference evidence="1" key="2">
    <citation type="submission" date="2023-06" db="EMBL/GenBank/DDBJ databases">
        <authorList>
            <consortium name="Lawrence Berkeley National Laboratory"/>
            <person name="Haridas S."/>
            <person name="Hensen N."/>
            <person name="Bonometti L."/>
            <person name="Westerberg I."/>
            <person name="Brannstrom I.O."/>
            <person name="Guillou S."/>
            <person name="Cros-Aarteil S."/>
            <person name="Calhoun S."/>
            <person name="Kuo A."/>
            <person name="Mondo S."/>
            <person name="Pangilinan J."/>
            <person name="Riley R."/>
            <person name="Labutti K."/>
            <person name="Andreopoulos B."/>
            <person name="Lipzen A."/>
            <person name="Chen C."/>
            <person name="Yanf M."/>
            <person name="Daum C."/>
            <person name="Ng V."/>
            <person name="Clum A."/>
            <person name="Steindorff A."/>
            <person name="Ohm R."/>
            <person name="Martin F."/>
            <person name="Silar P."/>
            <person name="Natvig D."/>
            <person name="Lalanne C."/>
            <person name="Gautier V."/>
            <person name="Ament-Velasquez S.L."/>
            <person name="Kruys A."/>
            <person name="Hutchinson M.I."/>
            <person name="Powell A.J."/>
            <person name="Barry K."/>
            <person name="Miller A.N."/>
            <person name="Grigoriev I.V."/>
            <person name="Debuchy R."/>
            <person name="Gladieux P."/>
            <person name="Thoren M.H."/>
            <person name="Johannesson H."/>
        </authorList>
    </citation>
    <scope>NUCLEOTIDE SEQUENCE</scope>
    <source>
        <strain evidence="1">SMH4131-1</strain>
    </source>
</reference>
<evidence type="ECO:0000313" key="2">
    <source>
        <dbReference type="Proteomes" id="UP001286456"/>
    </source>
</evidence>
<proteinExistence type="predicted"/>
<dbReference type="AlphaFoldDB" id="A0AAE0IY52"/>
<accession>A0AAE0IY52</accession>
<protein>
    <submittedName>
        <fullName evidence="1">Uncharacterized protein</fullName>
    </submittedName>
</protein>
<keyword evidence="2" id="KW-1185">Reference proteome</keyword>
<sequence length="199" mass="22523">MAACWYHNVEVVHSLLWQAAGVHSTFDHCELGDASPLRECLTFYGGYDTLISKRHERLKGHIQERVFATAKALLDAGALPNSVTLGLFYTWRPESGPSMHPGRRRNWMSCDCAPPGFRLRIMNLGTLGARVWGRLNEVFINICTCLWKSESFDHFQDLVQLGAPVSGRALARIMRNFQQNDVRWLQALLPCPDLQQIAV</sequence>
<dbReference type="Proteomes" id="UP001286456">
    <property type="component" value="Unassembled WGS sequence"/>
</dbReference>
<gene>
    <name evidence="1" type="ORF">B0T19DRAFT_439859</name>
</gene>
<dbReference type="EMBL" id="JAUEPO010000002">
    <property type="protein sequence ID" value="KAK3333057.1"/>
    <property type="molecule type" value="Genomic_DNA"/>
</dbReference>
<name>A0AAE0IY52_9PEZI</name>
<comment type="caution">
    <text evidence="1">The sequence shown here is derived from an EMBL/GenBank/DDBJ whole genome shotgun (WGS) entry which is preliminary data.</text>
</comment>
<evidence type="ECO:0000313" key="1">
    <source>
        <dbReference type="EMBL" id="KAK3333057.1"/>
    </source>
</evidence>